<dbReference type="KEGG" id="moy:CVS54_01371"/>
<dbReference type="EMBL" id="CP031422">
    <property type="protein sequence ID" value="AZS40049.1"/>
    <property type="molecule type" value="Genomic_DNA"/>
</dbReference>
<evidence type="ECO:0000313" key="2">
    <source>
        <dbReference type="Proteomes" id="UP000274841"/>
    </source>
</evidence>
<dbReference type="RefSeq" id="WP_127012004.1">
    <property type="nucleotide sequence ID" value="NZ_CP031422.1"/>
</dbReference>
<protein>
    <recommendedName>
        <fullName evidence="3">Head-to-tail adaptor</fullName>
    </recommendedName>
</protein>
<gene>
    <name evidence="1" type="ORF">CVS54_01371</name>
</gene>
<evidence type="ECO:0000313" key="1">
    <source>
        <dbReference type="EMBL" id="AZS40049.1"/>
    </source>
</evidence>
<reference evidence="1 2" key="1">
    <citation type="submission" date="2018-08" db="EMBL/GenBank/DDBJ databases">
        <title>Microbacterium oxydans strain HG3.</title>
        <authorList>
            <person name="ORTET P."/>
        </authorList>
    </citation>
    <scope>NUCLEOTIDE SEQUENCE [LARGE SCALE GENOMIC DNA]</scope>
    <source>
        <strain evidence="1 2">HG3</strain>
    </source>
</reference>
<dbReference type="Proteomes" id="UP000274841">
    <property type="component" value="Chromosome"/>
</dbReference>
<accession>A0A3S9WIZ4</accession>
<sequence>MTTWYSTTSLQEAERLLEAWPDAPTDAPELCAYILGTARDQVIAFAPPLVEDPAHVLVNGFTEDGKFTADFIAIDGWVHVVARLAEGTSVTAPVGTVPEAYRPAGNALSTHGAQSFTVYPDGAAWYLGTAGEQVRLSYPLPAGVPSPAFNVPERYVLAQLQQAKNLWNSGRAQQDGNVGTEGYSFVPRPLDKTIQQMIRPRGGVPRVF</sequence>
<evidence type="ECO:0008006" key="3">
    <source>
        <dbReference type="Google" id="ProtNLM"/>
    </source>
</evidence>
<name>A0A3S9WIZ4_9MICO</name>
<proteinExistence type="predicted"/>
<dbReference type="AlphaFoldDB" id="A0A3S9WIZ4"/>
<organism evidence="1 2">
    <name type="scientific">Microbacterium oxydans</name>
    <dbReference type="NCBI Taxonomy" id="82380"/>
    <lineage>
        <taxon>Bacteria</taxon>
        <taxon>Bacillati</taxon>
        <taxon>Actinomycetota</taxon>
        <taxon>Actinomycetes</taxon>
        <taxon>Micrococcales</taxon>
        <taxon>Microbacteriaceae</taxon>
        <taxon>Microbacterium</taxon>
    </lineage>
</organism>